<comment type="caution">
    <text evidence="2">The sequence shown here is derived from an EMBL/GenBank/DDBJ whole genome shotgun (WGS) entry which is preliminary data.</text>
</comment>
<evidence type="ECO:0000313" key="3">
    <source>
        <dbReference type="Proteomes" id="UP000024284"/>
    </source>
</evidence>
<dbReference type="PROSITE" id="PS51318">
    <property type="entry name" value="TAT"/>
    <property type="match status" value="1"/>
</dbReference>
<feature type="compositionally biased region" description="Basic and acidic residues" evidence="1">
    <location>
        <begin position="68"/>
        <end position="92"/>
    </location>
</feature>
<dbReference type="PATRIC" id="fig|1219045.3.peg.252"/>
<dbReference type="EMBL" id="JFZA02000001">
    <property type="protein sequence ID" value="KFG91998.1"/>
    <property type="molecule type" value="Genomic_DNA"/>
</dbReference>
<accession>A0A086PF30</accession>
<gene>
    <name evidence="2" type="ORF">BV98_000249</name>
</gene>
<dbReference type="STRING" id="76947.GCA_002080435_00769"/>
<proteinExistence type="predicted"/>
<evidence type="ECO:0000256" key="1">
    <source>
        <dbReference type="SAM" id="MobiDB-lite"/>
    </source>
</evidence>
<evidence type="ECO:0000313" key="2">
    <source>
        <dbReference type="EMBL" id="KFG91998.1"/>
    </source>
</evidence>
<name>A0A086PF30_SPHHM</name>
<protein>
    <submittedName>
        <fullName evidence="2">Uncharacterized protein</fullName>
    </submittedName>
</protein>
<dbReference type="eggNOG" id="ENOG5033NNU">
    <property type="taxonomic scope" value="Bacteria"/>
</dbReference>
<reference evidence="2" key="1">
    <citation type="submission" date="2014-08" db="EMBL/GenBank/DDBJ databases">
        <title>Draft genome sequences of Sphingobium herbicidovorans.</title>
        <authorList>
            <person name="Gan H.M."/>
            <person name="Gan H.Y."/>
            <person name="Savka M.A."/>
        </authorList>
    </citation>
    <scope>NUCLEOTIDE SEQUENCE [LARGE SCALE GENOMIC DNA]</scope>
    <source>
        <strain evidence="2">NBRC 16415</strain>
    </source>
</reference>
<keyword evidence="3" id="KW-1185">Reference proteome</keyword>
<dbReference type="Proteomes" id="UP000024284">
    <property type="component" value="Unassembled WGS sequence"/>
</dbReference>
<dbReference type="AlphaFoldDB" id="A0A086PF30"/>
<sequence>MDDNQISAGEDRRNFLKTCGKFAATVPPAMTIMLSTSLTSQAIAASAGGGGGGRPRDSGVKTGGDTGLKPKLDTGIKTAEPRREHPERKLGK</sequence>
<feature type="region of interest" description="Disordered" evidence="1">
    <location>
        <begin position="44"/>
        <end position="92"/>
    </location>
</feature>
<dbReference type="InterPro" id="IPR006311">
    <property type="entry name" value="TAT_signal"/>
</dbReference>
<organism evidence="2 3">
    <name type="scientific">Sphingobium herbicidovorans (strain ATCC 700291 / DSM 11019 / CCUG 56400 / KCTC 2939 / LMG 18315 / NBRC 16415 / MH)</name>
    <name type="common">Sphingomonas herbicidovorans</name>
    <dbReference type="NCBI Taxonomy" id="1219045"/>
    <lineage>
        <taxon>Bacteria</taxon>
        <taxon>Pseudomonadati</taxon>
        <taxon>Pseudomonadota</taxon>
        <taxon>Alphaproteobacteria</taxon>
        <taxon>Sphingomonadales</taxon>
        <taxon>Sphingomonadaceae</taxon>
        <taxon>Sphingobium</taxon>
    </lineage>
</organism>